<proteinExistence type="predicted"/>
<dbReference type="EMBL" id="CP100357">
    <property type="protein sequence ID" value="UTF55924.1"/>
    <property type="molecule type" value="Genomic_DNA"/>
</dbReference>
<feature type="domain" description="SpoVT-AbrB" evidence="2">
    <location>
        <begin position="8"/>
        <end position="52"/>
    </location>
</feature>
<feature type="compositionally biased region" description="Basic and acidic residues" evidence="1">
    <location>
        <begin position="332"/>
        <end position="347"/>
    </location>
</feature>
<dbReference type="InterPro" id="IPR026022">
    <property type="entry name" value="PhoU_dom"/>
</dbReference>
<reference evidence="3" key="1">
    <citation type="submission" date="2022-06" db="EMBL/GenBank/DDBJ databases">
        <title>Diverse halophilic archaea isolated from saline environments.</title>
        <authorList>
            <person name="Cui H.-L."/>
        </authorList>
    </citation>
    <scope>NUCLEOTIDE SEQUENCE</scope>
    <source>
        <strain evidence="3">WLHS1</strain>
        <plasmid evidence="3">unnamed2</plasmid>
    </source>
</reference>
<dbReference type="SMART" id="SM00966">
    <property type="entry name" value="SpoVT_AbrB"/>
    <property type="match status" value="1"/>
</dbReference>
<dbReference type="GO" id="GO:0003677">
    <property type="term" value="F:DNA binding"/>
    <property type="evidence" value="ECO:0007669"/>
    <property type="project" value="InterPro"/>
</dbReference>
<dbReference type="GeneID" id="73292419"/>
<feature type="region of interest" description="Disordered" evidence="1">
    <location>
        <begin position="325"/>
        <end position="355"/>
    </location>
</feature>
<dbReference type="Gene3D" id="1.20.58.220">
    <property type="entry name" value="Phosphate transport system protein phou homolog 2, domain 2"/>
    <property type="match status" value="1"/>
</dbReference>
<dbReference type="PANTHER" id="PTHR42930:SF6">
    <property type="entry name" value="PHOSPHATE REGULATORY PROTEIN-LIKE PROTEIN"/>
    <property type="match status" value="1"/>
</dbReference>
<name>A0A9E7NF98_9EURY</name>
<dbReference type="RefSeq" id="WP_254161435.1">
    <property type="nucleotide sequence ID" value="NZ_CP100357.1"/>
</dbReference>
<dbReference type="Pfam" id="PF01895">
    <property type="entry name" value="PhoU"/>
    <property type="match status" value="1"/>
</dbReference>
<evidence type="ECO:0000313" key="3">
    <source>
        <dbReference type="EMBL" id="UTF55924.1"/>
    </source>
</evidence>
<evidence type="ECO:0000313" key="4">
    <source>
        <dbReference type="Proteomes" id="UP001056855"/>
    </source>
</evidence>
<evidence type="ECO:0000259" key="2">
    <source>
        <dbReference type="SMART" id="SM00966"/>
    </source>
</evidence>
<keyword evidence="3" id="KW-0614">Plasmid</keyword>
<evidence type="ECO:0000256" key="1">
    <source>
        <dbReference type="SAM" id="MobiDB-lite"/>
    </source>
</evidence>
<dbReference type="InterPro" id="IPR007159">
    <property type="entry name" value="SpoVT-AbrB_dom"/>
</dbReference>
<gene>
    <name evidence="3" type="ORF">NGM29_20195</name>
</gene>
<dbReference type="AlphaFoldDB" id="A0A9E7NF98"/>
<dbReference type="InterPro" id="IPR038078">
    <property type="entry name" value="PhoU-like_sf"/>
</dbReference>
<protein>
    <submittedName>
        <fullName evidence="3">Phosphate uptake regulator PhoU</fullName>
    </submittedName>
</protein>
<dbReference type="Proteomes" id="UP001056855">
    <property type="component" value="Plasmid unnamed2"/>
</dbReference>
<dbReference type="InterPro" id="IPR028366">
    <property type="entry name" value="PhoU"/>
</dbReference>
<dbReference type="PANTHER" id="PTHR42930">
    <property type="entry name" value="PHOSPHATE-SPECIFIC TRANSPORT SYSTEM ACCESSORY PROTEIN PHOU"/>
    <property type="match status" value="1"/>
</dbReference>
<dbReference type="KEGG" id="sawl:NGM29_20195"/>
<dbReference type="SUPFAM" id="SSF109755">
    <property type="entry name" value="PhoU-like"/>
    <property type="match status" value="1"/>
</dbReference>
<sequence>METRKIQMVGGGTYTVSLPKEWAESEDITAGDSVNLHTHIDGTLVLQARECEDDATRQIAVEVAHADAEPLERTLRAAYAVGAKEVRLDAADGFTTGQRRVIDLVARNLPGVSVTEESESKITVRTLLDTEEVSVRQSVRQLKFVALSMHRDATDVVTGDTPPGNLADRDDQADRLYAMIDRSFAQGLARLDVVDALELTRSELFELWGTTRELERVADHAEGIATVATEIDNSIGEPTTDELREISQRAREIITDAVSVIIGDADVETAQQALTARDQLREDITTFECRLAESSNVGAQLRPILDRLRRTAEHGGNIAEFGLRHGIRHGKRIEPSQETTDRHDPTQESHVSTGG</sequence>
<accession>A0A9E7NF98</accession>
<keyword evidence="4" id="KW-1185">Reference proteome</keyword>
<dbReference type="GO" id="GO:0030643">
    <property type="term" value="P:intracellular phosphate ion homeostasis"/>
    <property type="evidence" value="ECO:0007669"/>
    <property type="project" value="InterPro"/>
</dbReference>
<organism evidence="3 4">
    <name type="scientific">Natronosalvus rutilus</name>
    <dbReference type="NCBI Taxonomy" id="2953753"/>
    <lineage>
        <taxon>Archaea</taxon>
        <taxon>Methanobacteriati</taxon>
        <taxon>Methanobacteriota</taxon>
        <taxon>Stenosarchaea group</taxon>
        <taxon>Halobacteria</taxon>
        <taxon>Halobacteriales</taxon>
        <taxon>Natrialbaceae</taxon>
        <taxon>Natronosalvus</taxon>
    </lineage>
</organism>
<dbReference type="GO" id="GO:0045936">
    <property type="term" value="P:negative regulation of phosphate metabolic process"/>
    <property type="evidence" value="ECO:0007669"/>
    <property type="project" value="InterPro"/>
</dbReference>
<dbReference type="Pfam" id="PF04014">
    <property type="entry name" value="MazE_antitoxin"/>
    <property type="match status" value="1"/>
</dbReference>
<geneLocation type="plasmid" evidence="3 4">
    <name>unnamed2</name>
</geneLocation>